<dbReference type="EMBL" id="FNRD01000001">
    <property type="protein sequence ID" value="SDZ90468.1"/>
    <property type="molecule type" value="Genomic_DNA"/>
</dbReference>
<keyword evidence="1" id="KW-1133">Transmembrane helix</keyword>
<keyword evidence="1" id="KW-0812">Transmembrane</keyword>
<accession>A0A1H3WWB1</accession>
<organism evidence="2 3">
    <name type="scientific">Flavobacterium gillisiae</name>
    <dbReference type="NCBI Taxonomy" id="150146"/>
    <lineage>
        <taxon>Bacteria</taxon>
        <taxon>Pseudomonadati</taxon>
        <taxon>Bacteroidota</taxon>
        <taxon>Flavobacteriia</taxon>
        <taxon>Flavobacteriales</taxon>
        <taxon>Flavobacteriaceae</taxon>
        <taxon>Flavobacterium</taxon>
    </lineage>
</organism>
<keyword evidence="1" id="KW-0472">Membrane</keyword>
<dbReference type="STRING" id="150146.SAMN05443667_101236"/>
<protein>
    <submittedName>
        <fullName evidence="2">Uncharacterized protein</fullName>
    </submittedName>
</protein>
<sequence length="73" mass="8611">MLTAIYISLLLLLLIGVIIIVAFLRKIYFRIHHLSCAIPFDYEHSQLSEIHLRRILNILKKKKSKKIKAINNR</sequence>
<proteinExistence type="predicted"/>
<dbReference type="Proteomes" id="UP000198951">
    <property type="component" value="Unassembled WGS sequence"/>
</dbReference>
<evidence type="ECO:0000313" key="3">
    <source>
        <dbReference type="Proteomes" id="UP000198951"/>
    </source>
</evidence>
<gene>
    <name evidence="2" type="ORF">SAMN05443667_101236</name>
</gene>
<feature type="transmembrane region" description="Helical" evidence="1">
    <location>
        <begin position="6"/>
        <end position="24"/>
    </location>
</feature>
<dbReference type="AlphaFoldDB" id="A0A1H3WWB1"/>
<keyword evidence="3" id="KW-1185">Reference proteome</keyword>
<name>A0A1H3WWB1_9FLAO</name>
<evidence type="ECO:0000313" key="2">
    <source>
        <dbReference type="EMBL" id="SDZ90468.1"/>
    </source>
</evidence>
<reference evidence="3" key="1">
    <citation type="submission" date="2016-10" db="EMBL/GenBank/DDBJ databases">
        <authorList>
            <person name="Varghese N."/>
            <person name="Submissions S."/>
        </authorList>
    </citation>
    <scope>NUCLEOTIDE SEQUENCE [LARGE SCALE GENOMIC DNA]</scope>
    <source>
        <strain evidence="3">DSM 22376</strain>
    </source>
</reference>
<evidence type="ECO:0000256" key="1">
    <source>
        <dbReference type="SAM" id="Phobius"/>
    </source>
</evidence>